<sequence length="132" mass="14658">MDILKDYIAGNGLDNIDSRIDALITSIVGESNLYLASNAFYDAMIGKNVSGSTLELWTQKLAQLVSDDNLMNCYLSLEGYLARLIHYQLIATNLVIEAKNYLYDSPSDPYAPGSVINTVFENKRLQTGKNQI</sequence>
<dbReference type="EMBL" id="FOYZ01000003">
    <property type="protein sequence ID" value="SFR68239.1"/>
    <property type="molecule type" value="Genomic_DNA"/>
</dbReference>
<dbReference type="Proteomes" id="UP000199659">
    <property type="component" value="Unassembled WGS sequence"/>
</dbReference>
<keyword evidence="2" id="KW-1185">Reference proteome</keyword>
<evidence type="ECO:0000313" key="2">
    <source>
        <dbReference type="Proteomes" id="UP000199659"/>
    </source>
</evidence>
<dbReference type="STRING" id="37658.SAMN05661086_00940"/>
<gene>
    <name evidence="1" type="ORF">SAMN05661086_00940</name>
</gene>
<dbReference type="RefSeq" id="WP_092559548.1">
    <property type="nucleotide sequence ID" value="NZ_FOYZ01000003.1"/>
</dbReference>
<accession>A0A1I6INQ5</accession>
<dbReference type="AlphaFoldDB" id="A0A1I6INQ5"/>
<evidence type="ECO:0000313" key="1">
    <source>
        <dbReference type="EMBL" id="SFR68239.1"/>
    </source>
</evidence>
<reference evidence="1 2" key="1">
    <citation type="submission" date="2016-10" db="EMBL/GenBank/DDBJ databases">
        <authorList>
            <person name="de Groot N.N."/>
        </authorList>
    </citation>
    <scope>NUCLEOTIDE SEQUENCE [LARGE SCALE GENOMIC DNA]</scope>
    <source>
        <strain evidence="1 2">743A</strain>
    </source>
</reference>
<organism evidence="1 2">
    <name type="scientific">Anaeromicropila populeti</name>
    <dbReference type="NCBI Taxonomy" id="37658"/>
    <lineage>
        <taxon>Bacteria</taxon>
        <taxon>Bacillati</taxon>
        <taxon>Bacillota</taxon>
        <taxon>Clostridia</taxon>
        <taxon>Lachnospirales</taxon>
        <taxon>Lachnospiraceae</taxon>
        <taxon>Anaeromicropila</taxon>
    </lineage>
</organism>
<protein>
    <submittedName>
        <fullName evidence="1">Uncharacterized protein</fullName>
    </submittedName>
</protein>
<name>A0A1I6INQ5_9FIRM</name>
<proteinExistence type="predicted"/>